<dbReference type="Proteomes" id="UP000789831">
    <property type="component" value="Unassembled WGS sequence"/>
</dbReference>
<feature type="transmembrane region" description="Helical" evidence="1">
    <location>
        <begin position="265"/>
        <end position="285"/>
    </location>
</feature>
<keyword evidence="1" id="KW-0472">Membrane</keyword>
<keyword evidence="1" id="KW-0812">Transmembrane</keyword>
<keyword evidence="1" id="KW-1133">Transmembrane helix</keyword>
<sequence length="291" mass="33146">MAMATAKIKRILNFTGSFVAVIGSLVVLIFLLLTFPVNLVPNISTTQKKARHNYDEYEQDTIDFCTILFTGITSHLTIYWSIFYKQPRNTITYFQDGIASTPATLFNKLLSFYCLATFYAILTSFFVDHSKWFAAVGIFHNSLEFAIVLVMKDGGRIKTNLFFVFLWMHSWVVLSFVTFLKWPWDAVLFKGQEMILDSMLLIMFIRILHKSSKKQKEAFKSNELPRTVSPTMSDILKVRDISPSASSQSPPSPLFPTTLEHPKQLWILILSSMLHLFGNSAVVVFSDLGPV</sequence>
<keyword evidence="3" id="KW-1185">Reference proteome</keyword>
<evidence type="ECO:0000313" key="2">
    <source>
        <dbReference type="EMBL" id="CAG8441082.1"/>
    </source>
</evidence>
<reference evidence="2" key="1">
    <citation type="submission" date="2021-06" db="EMBL/GenBank/DDBJ databases">
        <authorList>
            <person name="Kallberg Y."/>
            <person name="Tangrot J."/>
            <person name="Rosling A."/>
        </authorList>
    </citation>
    <scope>NUCLEOTIDE SEQUENCE</scope>
    <source>
        <strain evidence="2">MT106</strain>
    </source>
</reference>
<dbReference type="AlphaFoldDB" id="A0A9N8VAY2"/>
<proteinExistence type="predicted"/>
<dbReference type="EMBL" id="CAJVPL010000068">
    <property type="protein sequence ID" value="CAG8441082.1"/>
    <property type="molecule type" value="Genomic_DNA"/>
</dbReference>
<organism evidence="2 3">
    <name type="scientific">Ambispora gerdemannii</name>
    <dbReference type="NCBI Taxonomy" id="144530"/>
    <lineage>
        <taxon>Eukaryota</taxon>
        <taxon>Fungi</taxon>
        <taxon>Fungi incertae sedis</taxon>
        <taxon>Mucoromycota</taxon>
        <taxon>Glomeromycotina</taxon>
        <taxon>Glomeromycetes</taxon>
        <taxon>Archaeosporales</taxon>
        <taxon>Ambisporaceae</taxon>
        <taxon>Ambispora</taxon>
    </lineage>
</organism>
<feature type="transmembrane region" description="Helical" evidence="1">
    <location>
        <begin position="105"/>
        <end position="126"/>
    </location>
</feature>
<dbReference type="OrthoDB" id="2327125at2759"/>
<protein>
    <submittedName>
        <fullName evidence="2">7680_t:CDS:1</fullName>
    </submittedName>
</protein>
<evidence type="ECO:0000313" key="3">
    <source>
        <dbReference type="Proteomes" id="UP000789831"/>
    </source>
</evidence>
<evidence type="ECO:0000256" key="1">
    <source>
        <dbReference type="SAM" id="Phobius"/>
    </source>
</evidence>
<name>A0A9N8VAY2_9GLOM</name>
<feature type="transmembrane region" description="Helical" evidence="1">
    <location>
        <begin position="61"/>
        <end position="84"/>
    </location>
</feature>
<feature type="transmembrane region" description="Helical" evidence="1">
    <location>
        <begin position="162"/>
        <end position="182"/>
    </location>
</feature>
<gene>
    <name evidence="2" type="ORF">AGERDE_LOCUS1071</name>
</gene>
<feature type="transmembrane region" description="Helical" evidence="1">
    <location>
        <begin position="132"/>
        <end position="150"/>
    </location>
</feature>
<accession>A0A9N8VAY2</accession>
<feature type="transmembrane region" description="Helical" evidence="1">
    <location>
        <begin position="12"/>
        <end position="35"/>
    </location>
</feature>
<comment type="caution">
    <text evidence="2">The sequence shown here is derived from an EMBL/GenBank/DDBJ whole genome shotgun (WGS) entry which is preliminary data.</text>
</comment>